<proteinExistence type="inferred from homology"/>
<dbReference type="Proteomes" id="UP000025227">
    <property type="component" value="Unplaced"/>
</dbReference>
<evidence type="ECO:0000256" key="1">
    <source>
        <dbReference type="ARBA" id="ARBA00009176"/>
    </source>
</evidence>
<dbReference type="OMA" id="HAIMMAS"/>
<reference evidence="4" key="1">
    <citation type="submission" date="2020-12" db="UniProtKB">
        <authorList>
            <consortium name="WormBaseParasite"/>
        </authorList>
    </citation>
    <scope>IDENTIFICATION</scope>
    <source>
        <strain evidence="4">MHco3</strain>
    </source>
</reference>
<organism evidence="3 4">
    <name type="scientific">Haemonchus contortus</name>
    <name type="common">Barber pole worm</name>
    <dbReference type="NCBI Taxonomy" id="6289"/>
    <lineage>
        <taxon>Eukaryota</taxon>
        <taxon>Metazoa</taxon>
        <taxon>Ecdysozoa</taxon>
        <taxon>Nematoda</taxon>
        <taxon>Chromadorea</taxon>
        <taxon>Rhabditida</taxon>
        <taxon>Rhabditina</taxon>
        <taxon>Rhabditomorpha</taxon>
        <taxon>Strongyloidea</taxon>
        <taxon>Trichostrongylidae</taxon>
        <taxon>Haemonchus</taxon>
    </lineage>
</organism>
<evidence type="ECO:0000313" key="3">
    <source>
        <dbReference type="Proteomes" id="UP000025227"/>
    </source>
</evidence>
<dbReference type="OrthoDB" id="432381at2759"/>
<dbReference type="InterPro" id="IPR052775">
    <property type="entry name" value="IUN_hydrolase"/>
</dbReference>
<feature type="domain" description="Inosine/uridine-preferring nucleoside hydrolase" evidence="2">
    <location>
        <begin position="5"/>
        <end position="311"/>
    </location>
</feature>
<comment type="similarity">
    <text evidence="1">Belongs to the IUNH family.</text>
</comment>
<evidence type="ECO:0000259" key="2">
    <source>
        <dbReference type="Pfam" id="PF01156"/>
    </source>
</evidence>
<dbReference type="GO" id="GO:0016799">
    <property type="term" value="F:hydrolase activity, hydrolyzing N-glycosyl compounds"/>
    <property type="evidence" value="ECO:0007669"/>
    <property type="project" value="InterPro"/>
</dbReference>
<dbReference type="WBParaSite" id="HCON_00124180-00001">
    <property type="protein sequence ID" value="HCON_00124180-00001"/>
    <property type="gene ID" value="HCON_00124180"/>
</dbReference>
<dbReference type="PANTHER" id="PTHR46190">
    <property type="entry name" value="SI:CH211-201H21.5-RELATED"/>
    <property type="match status" value="1"/>
</dbReference>
<protein>
    <submittedName>
        <fullName evidence="4">IU_nuc_hydro domain-containing protein</fullName>
    </submittedName>
</protein>
<dbReference type="InterPro" id="IPR001910">
    <property type="entry name" value="Inosine/uridine_hydrolase_dom"/>
</dbReference>
<keyword evidence="3" id="KW-1185">Reference proteome</keyword>
<evidence type="ECO:0000313" key="4">
    <source>
        <dbReference type="WBParaSite" id="HCON_00124180-00001"/>
    </source>
</evidence>
<dbReference type="Pfam" id="PF01156">
    <property type="entry name" value="IU_nuc_hydro"/>
    <property type="match status" value="1"/>
</dbReference>
<dbReference type="InterPro" id="IPR036452">
    <property type="entry name" value="Ribo_hydro-like"/>
</dbReference>
<dbReference type="PANTHER" id="PTHR46190:SF1">
    <property type="entry name" value="SI:CH211-201H21.5"/>
    <property type="match status" value="1"/>
</dbReference>
<accession>A0A7I4YNG0</accession>
<sequence>MKMKMIIDTDGVSDDMRAISLAIQHPDVELIAITTVHGCVKVEQATANVARVQRANLLKKLIPVYMGASEALIRKPFVMNPFFGIDGVGDRPDLFPEVSPTDFTMHEAESAALALIRLTTEHEGVTLVCIGPLTNVALAYKIDKNFVKRLRKLVILGGNYFGVGNMSEFSSAEFNFGADPEAAKIVMEEMNTPITMVPWENAYLNGAQHEELVDFQSHLKIDTPLASFLCLATNIGNGVMSKNGRQYGYCDEIAVAIAINEKAIARKTKDLRLGIELSGQMTRGQVVVDWCSVMYGRDGSLTDYVAAHPVDRVRSVIHVIVDYNVEKLDEWMHNTVLRKEGPW</sequence>
<dbReference type="SUPFAM" id="SSF53590">
    <property type="entry name" value="Nucleoside hydrolase"/>
    <property type="match status" value="1"/>
</dbReference>
<name>A0A7I4YNG0_HAECO</name>
<dbReference type="AlphaFoldDB" id="A0A7I4YNG0"/>
<dbReference type="Gene3D" id="3.90.245.10">
    <property type="entry name" value="Ribonucleoside hydrolase-like"/>
    <property type="match status" value="1"/>
</dbReference>